<sequence length="179" mass="21035">MSFFTSYKIVTSPCSQDHPRIIQGDEMVQVKKEWKENDLQYRYGCECLDCIILWWMDLENPVKTLKKEGVYSLLNSLVSKNTISEILYRGTDWKHNNLKINDLIIYDRLTSWSIDENIAQDFTDDEKPLLLKLKCDKTPGIPVFYSRREKEIILGECILKVINKKKYKGITYIEVSVVN</sequence>
<reference evidence="1" key="1">
    <citation type="journal article" date="2019" name="MBio">
        <title>Virus Genomes from Deep Sea Sediments Expand the Ocean Megavirome and Support Independent Origins of Viral Gigantism.</title>
        <authorList>
            <person name="Backstrom D."/>
            <person name="Yutin N."/>
            <person name="Jorgensen S.L."/>
            <person name="Dharamshi J."/>
            <person name="Homa F."/>
            <person name="Zaremba-Niedwiedzka K."/>
            <person name="Spang A."/>
            <person name="Wolf Y.I."/>
            <person name="Koonin E.V."/>
            <person name="Ettema T.J."/>
        </authorList>
    </citation>
    <scope>NUCLEOTIDE SEQUENCE</scope>
</reference>
<accession>A0A481Z269</accession>
<organism evidence="1">
    <name type="scientific">Pithovirus LCPAC001</name>
    <dbReference type="NCBI Taxonomy" id="2506585"/>
    <lineage>
        <taxon>Viruses</taxon>
        <taxon>Pithoviruses</taxon>
    </lineage>
</organism>
<proteinExistence type="predicted"/>
<name>A0A481Z269_9VIRU</name>
<dbReference type="SUPFAM" id="SSF56399">
    <property type="entry name" value="ADP-ribosylation"/>
    <property type="match status" value="1"/>
</dbReference>
<protein>
    <submittedName>
        <fullName evidence="1">Uncharacterized protein</fullName>
    </submittedName>
</protein>
<gene>
    <name evidence="1" type="ORF">LCPAC001_00340</name>
</gene>
<dbReference type="EMBL" id="MK500427">
    <property type="protein sequence ID" value="QBK89524.1"/>
    <property type="molecule type" value="Genomic_DNA"/>
</dbReference>
<evidence type="ECO:0000313" key="1">
    <source>
        <dbReference type="EMBL" id="QBK89524.1"/>
    </source>
</evidence>
<dbReference type="Gene3D" id="3.90.176.10">
    <property type="entry name" value="Toxin ADP-ribosyltransferase, Chain A, domain 1"/>
    <property type="match status" value="1"/>
</dbReference>